<gene>
    <name evidence="3" type="ORF">RRF57_001170</name>
</gene>
<dbReference type="PANTHER" id="PTHR39468">
    <property type="entry name" value="CHROMOSOME 7, WHOLE GENOME SHOTGUN SEQUENCE"/>
    <property type="match status" value="1"/>
</dbReference>
<dbReference type="InterPro" id="IPR043837">
    <property type="entry name" value="Mtf2-like_C"/>
</dbReference>
<comment type="caution">
    <text evidence="3">The sequence shown here is derived from an EMBL/GenBank/DDBJ whole genome shotgun (WGS) entry which is preliminary data.</text>
</comment>
<dbReference type="Proteomes" id="UP001305414">
    <property type="component" value="Unassembled WGS sequence"/>
</dbReference>
<keyword evidence="4" id="KW-1185">Reference proteome</keyword>
<reference evidence="3 4" key="1">
    <citation type="submission" date="2023-10" db="EMBL/GenBank/DDBJ databases">
        <title>Draft genome sequence of Xylaria bambusicola isolate GMP-LS, the root and basal stem rot pathogen of sugarcane in Indonesia.</title>
        <authorList>
            <person name="Selvaraj P."/>
            <person name="Muralishankar V."/>
            <person name="Muruganantham S."/>
            <person name="Sp S."/>
            <person name="Haryani S."/>
            <person name="Lau K.J.X."/>
            <person name="Naqvi N.I."/>
        </authorList>
    </citation>
    <scope>NUCLEOTIDE SEQUENCE [LARGE SCALE GENOMIC DNA]</scope>
    <source>
        <strain evidence="3">GMP-LS</strain>
    </source>
</reference>
<dbReference type="EMBL" id="JAWHQM010000002">
    <property type="protein sequence ID" value="KAK5625454.1"/>
    <property type="molecule type" value="Genomic_DNA"/>
</dbReference>
<evidence type="ECO:0000259" key="2">
    <source>
        <dbReference type="Pfam" id="PF19189"/>
    </source>
</evidence>
<dbReference type="Pfam" id="PF19189">
    <property type="entry name" value="Mtf2"/>
    <property type="match status" value="1"/>
</dbReference>
<evidence type="ECO:0000256" key="1">
    <source>
        <dbReference type="SAM" id="MobiDB-lite"/>
    </source>
</evidence>
<protein>
    <recommendedName>
        <fullName evidence="2">Mtf2-like C-terminal domain-containing protein</fullName>
    </recommendedName>
</protein>
<dbReference type="PANTHER" id="PTHR39468:SF1">
    <property type="entry name" value="MTF2-LIKE C-TERMINAL DOMAIN-CONTAINING PROTEIN"/>
    <property type="match status" value="1"/>
</dbReference>
<proteinExistence type="predicted"/>
<dbReference type="InterPro" id="IPR040009">
    <property type="entry name" value="Mtf2/C5D6.12-like"/>
</dbReference>
<accession>A0AAN7UG56</accession>
<dbReference type="AlphaFoldDB" id="A0AAN7UG56"/>
<feature type="region of interest" description="Disordered" evidence="1">
    <location>
        <begin position="254"/>
        <end position="275"/>
    </location>
</feature>
<organism evidence="3 4">
    <name type="scientific">Xylaria bambusicola</name>
    <dbReference type="NCBI Taxonomy" id="326684"/>
    <lineage>
        <taxon>Eukaryota</taxon>
        <taxon>Fungi</taxon>
        <taxon>Dikarya</taxon>
        <taxon>Ascomycota</taxon>
        <taxon>Pezizomycotina</taxon>
        <taxon>Sordariomycetes</taxon>
        <taxon>Xylariomycetidae</taxon>
        <taxon>Xylariales</taxon>
        <taxon>Xylariaceae</taxon>
        <taxon>Xylaria</taxon>
    </lineage>
</organism>
<dbReference type="GO" id="GO:0005739">
    <property type="term" value="C:mitochondrion"/>
    <property type="evidence" value="ECO:0007669"/>
    <property type="project" value="InterPro"/>
</dbReference>
<evidence type="ECO:0000313" key="3">
    <source>
        <dbReference type="EMBL" id="KAK5625454.1"/>
    </source>
</evidence>
<feature type="domain" description="Mtf2-like C-terminal" evidence="2">
    <location>
        <begin position="216"/>
        <end position="418"/>
    </location>
</feature>
<feature type="compositionally biased region" description="Basic residues" evidence="1">
    <location>
        <begin position="264"/>
        <end position="273"/>
    </location>
</feature>
<name>A0AAN7UG56_9PEZI</name>
<evidence type="ECO:0000313" key="4">
    <source>
        <dbReference type="Proteomes" id="UP001305414"/>
    </source>
</evidence>
<sequence>MSFTLMPFLYQTRTILRIPATCRAATRTVQSFHATAQRSKDNSIPFDYEIGPPNEDTPATEVPVTHRGTITPTERRIFERIFADIEARGLQPAIKEDDVPASNSASNRSARLIMEQAAYDAGQSIPSTVVAPAILSGAAKDRAKALFRFPAPLRGATNNVLETIKRQALRSRRDDVNYDDRATNAEEAEFIDDDFKAPAHTFTRVIELEARRYAERTRIENLITSATSDFELWDVLEKEVFTMPARLGILKTTTEPDNSGISVKPKKRGRKTAKSIDELEDDAVDQIGTSLVEDASAASDDTTSPDDSNKLSLYIHGPLYPAYLLLALRRLDTAFSAPSPLVFSVLPRIKELGLESYVLGVSTPFFNELLTIYWDRCGDLSGMLDLLEEMRHCGLYFDKQTASILNQVDTAVSDLASAKGRSGLGRALMLMPEYELSQRERIRHWHRAVDLSARERQDDLGFVGAAHEP</sequence>